<organism evidence="3">
    <name type="scientific">Laccaria bicolor (strain S238N-H82 / ATCC MYA-4686)</name>
    <name type="common">Bicoloured deceiver</name>
    <name type="synonym">Laccaria laccata var. bicolor</name>
    <dbReference type="NCBI Taxonomy" id="486041"/>
    <lineage>
        <taxon>Eukaryota</taxon>
        <taxon>Fungi</taxon>
        <taxon>Dikarya</taxon>
        <taxon>Basidiomycota</taxon>
        <taxon>Agaricomycotina</taxon>
        <taxon>Agaricomycetes</taxon>
        <taxon>Agaricomycetidae</taxon>
        <taxon>Agaricales</taxon>
        <taxon>Agaricineae</taxon>
        <taxon>Hydnangiaceae</taxon>
        <taxon>Laccaria</taxon>
    </lineage>
</organism>
<dbReference type="KEGG" id="lbc:LACBIDRAFT_329726"/>
<dbReference type="AlphaFoldDB" id="B0DJ14"/>
<accession>B0DJ14</accession>
<dbReference type="RefSeq" id="XP_001883999.1">
    <property type="nucleotide sequence ID" value="XM_001883964.1"/>
</dbReference>
<protein>
    <submittedName>
        <fullName evidence="2">Predicted protein</fullName>
    </submittedName>
</protein>
<dbReference type="InParanoid" id="B0DJ14"/>
<gene>
    <name evidence="2" type="ORF">LACBIDRAFT_329726</name>
</gene>
<dbReference type="Proteomes" id="UP000001194">
    <property type="component" value="Unassembled WGS sequence"/>
</dbReference>
<dbReference type="OrthoDB" id="1470350at2759"/>
<reference evidence="2 3" key="1">
    <citation type="journal article" date="2008" name="Nature">
        <title>The genome of Laccaria bicolor provides insights into mycorrhizal symbiosis.</title>
        <authorList>
            <person name="Martin F."/>
            <person name="Aerts A."/>
            <person name="Ahren D."/>
            <person name="Brun A."/>
            <person name="Danchin E.G.J."/>
            <person name="Duchaussoy F."/>
            <person name="Gibon J."/>
            <person name="Kohler A."/>
            <person name="Lindquist E."/>
            <person name="Pereda V."/>
            <person name="Salamov A."/>
            <person name="Shapiro H.J."/>
            <person name="Wuyts J."/>
            <person name="Blaudez D."/>
            <person name="Buee M."/>
            <person name="Brokstein P."/>
            <person name="Canbaeck B."/>
            <person name="Cohen D."/>
            <person name="Courty P.E."/>
            <person name="Coutinho P.M."/>
            <person name="Delaruelle C."/>
            <person name="Detter J.C."/>
            <person name="Deveau A."/>
            <person name="DiFazio S."/>
            <person name="Duplessis S."/>
            <person name="Fraissinet-Tachet L."/>
            <person name="Lucic E."/>
            <person name="Frey-Klett P."/>
            <person name="Fourrey C."/>
            <person name="Feussner I."/>
            <person name="Gay G."/>
            <person name="Grimwood J."/>
            <person name="Hoegger P.J."/>
            <person name="Jain P."/>
            <person name="Kilaru S."/>
            <person name="Labbe J."/>
            <person name="Lin Y.C."/>
            <person name="Legue V."/>
            <person name="Le Tacon F."/>
            <person name="Marmeisse R."/>
            <person name="Melayah D."/>
            <person name="Montanini B."/>
            <person name="Muratet M."/>
            <person name="Nehls U."/>
            <person name="Niculita-Hirzel H."/>
            <person name="Oudot-Le Secq M.P."/>
            <person name="Peter M."/>
            <person name="Quesneville H."/>
            <person name="Rajashekar B."/>
            <person name="Reich M."/>
            <person name="Rouhier N."/>
            <person name="Schmutz J."/>
            <person name="Yin T."/>
            <person name="Chalot M."/>
            <person name="Henrissat B."/>
            <person name="Kuees U."/>
            <person name="Lucas S."/>
            <person name="Van de Peer Y."/>
            <person name="Podila G.K."/>
            <person name="Polle A."/>
            <person name="Pukkila P.J."/>
            <person name="Richardson P.M."/>
            <person name="Rouze P."/>
            <person name="Sanders I.R."/>
            <person name="Stajich J.E."/>
            <person name="Tunlid A."/>
            <person name="Tuskan G."/>
            <person name="Grigoriev I.V."/>
        </authorList>
    </citation>
    <scope>NUCLEOTIDE SEQUENCE [LARGE SCALE GENOMIC DNA]</scope>
    <source>
        <strain evidence="3">S238N-H82 / ATCC MYA-4686</strain>
    </source>
</reference>
<keyword evidence="3" id="KW-1185">Reference proteome</keyword>
<name>B0DJ14_LACBS</name>
<evidence type="ECO:0000256" key="1">
    <source>
        <dbReference type="SAM" id="MobiDB-lite"/>
    </source>
</evidence>
<evidence type="ECO:0000313" key="2">
    <source>
        <dbReference type="EMBL" id="EDR05441.1"/>
    </source>
</evidence>
<evidence type="ECO:0000313" key="3">
    <source>
        <dbReference type="Proteomes" id="UP000001194"/>
    </source>
</evidence>
<dbReference type="EMBL" id="DS547113">
    <property type="protein sequence ID" value="EDR05441.1"/>
    <property type="molecule type" value="Genomic_DNA"/>
</dbReference>
<sequence length="243" mass="27723">MKLGEFGLAEDVEKRRSELSEPESYECVMASALLQLVEDGVHVNFSTSQTRLSCQWDKMESYRQLKQKRLLLKRLKAKYSTPPRPWSGKAEANLNYKPPMSAAKALEQFVADEPLLITTIAFLPPSPPRKPNLRQGIEKRRGISKNSPSTYNNRPCRSLDFWRSYHLLSPLTPAKLIVPLHLIPCTSAKSAGSQRRRPGITSPVLLAHRSPKQKQLYVFDPKALHHILVKDQYVYEETSVFIQ</sequence>
<feature type="region of interest" description="Disordered" evidence="1">
    <location>
        <begin position="128"/>
        <end position="151"/>
    </location>
</feature>
<dbReference type="HOGENOM" id="CLU_1142749_0_0_1"/>
<dbReference type="GeneID" id="6079607"/>
<proteinExistence type="predicted"/>